<dbReference type="InterPro" id="IPR036052">
    <property type="entry name" value="TrpB-like_PALP_sf"/>
</dbReference>
<dbReference type="PROSITE" id="PS00165">
    <property type="entry name" value="DEHYDRATASE_SER_THR"/>
    <property type="match status" value="1"/>
</dbReference>
<evidence type="ECO:0000256" key="10">
    <source>
        <dbReference type="ARBA" id="ARBA00023239"/>
    </source>
</evidence>
<dbReference type="InterPro" id="IPR001926">
    <property type="entry name" value="TrpB-like_PALP"/>
</dbReference>
<evidence type="ECO:0000256" key="2">
    <source>
        <dbReference type="ARBA" id="ARBA00003648"/>
    </source>
</evidence>
<dbReference type="InterPro" id="IPR004450">
    <property type="entry name" value="Thr_synthase-like"/>
</dbReference>
<dbReference type="EMBL" id="JACCFM010000001">
    <property type="protein sequence ID" value="NYJ20087.1"/>
    <property type="molecule type" value="Genomic_DNA"/>
</dbReference>
<dbReference type="SUPFAM" id="SSF53686">
    <property type="entry name" value="Tryptophan synthase beta subunit-like PLP-dependent enzymes"/>
    <property type="match status" value="1"/>
</dbReference>
<dbReference type="InterPro" id="IPR000634">
    <property type="entry name" value="Ser/Thr_deHydtase_PyrdxlP-BS"/>
</dbReference>
<dbReference type="Proteomes" id="UP000537260">
    <property type="component" value="Unassembled WGS sequence"/>
</dbReference>
<dbReference type="RefSeq" id="WP_179578749.1">
    <property type="nucleotide sequence ID" value="NZ_JACCFM010000001.1"/>
</dbReference>
<dbReference type="EC" id="4.2.3.1" evidence="5 12"/>
<comment type="function">
    <text evidence="2 13">Catalyzes the gamma-elimination of phosphate from L-phosphohomoserine and the beta-addition of water to produce L-threonine.</text>
</comment>
<feature type="binding site" evidence="14">
    <location>
        <position position="330"/>
    </location>
    <ligand>
        <name>pyridoxal 5'-phosphate</name>
        <dbReference type="ChEBI" id="CHEBI:597326"/>
    </ligand>
</feature>
<comment type="similarity">
    <text evidence="4 13">Belongs to the threonine synthase family.</text>
</comment>
<evidence type="ECO:0000256" key="9">
    <source>
        <dbReference type="ARBA" id="ARBA00022898"/>
    </source>
</evidence>
<dbReference type="CDD" id="cd01563">
    <property type="entry name" value="Thr-synth_1"/>
    <property type="match status" value="1"/>
</dbReference>
<reference evidence="17 18" key="1">
    <citation type="submission" date="2020-07" db="EMBL/GenBank/DDBJ databases">
        <title>Sequencing the genomes of 1000 actinobacteria strains.</title>
        <authorList>
            <person name="Klenk H.-P."/>
        </authorList>
    </citation>
    <scope>NUCLEOTIDE SEQUENCE [LARGE SCALE GENOMIC DNA]</scope>
    <source>
        <strain evidence="17 18">LI1</strain>
    </source>
</reference>
<evidence type="ECO:0000256" key="5">
    <source>
        <dbReference type="ARBA" id="ARBA00013028"/>
    </source>
</evidence>
<evidence type="ECO:0000256" key="4">
    <source>
        <dbReference type="ARBA" id="ARBA00005517"/>
    </source>
</evidence>
<evidence type="ECO:0000256" key="13">
    <source>
        <dbReference type="PIRNR" id="PIRNR038945"/>
    </source>
</evidence>
<evidence type="ECO:0000256" key="1">
    <source>
        <dbReference type="ARBA" id="ARBA00001933"/>
    </source>
</evidence>
<comment type="catalytic activity">
    <reaction evidence="11 13">
        <text>O-phospho-L-homoserine + H2O = L-threonine + phosphate</text>
        <dbReference type="Rhea" id="RHEA:10840"/>
        <dbReference type="ChEBI" id="CHEBI:15377"/>
        <dbReference type="ChEBI" id="CHEBI:43474"/>
        <dbReference type="ChEBI" id="CHEBI:57590"/>
        <dbReference type="ChEBI" id="CHEBI:57926"/>
        <dbReference type="EC" id="4.2.3.1"/>
    </reaction>
</comment>
<name>A0A7Z0EFQ0_9MICO</name>
<dbReference type="GO" id="GO:0006565">
    <property type="term" value="P:L-serine catabolic process"/>
    <property type="evidence" value="ECO:0007669"/>
    <property type="project" value="TreeGrafter"/>
</dbReference>
<dbReference type="GO" id="GO:0003941">
    <property type="term" value="F:L-serine ammonia-lyase activity"/>
    <property type="evidence" value="ECO:0007669"/>
    <property type="project" value="TreeGrafter"/>
</dbReference>
<dbReference type="InterPro" id="IPR050147">
    <property type="entry name" value="Ser/Thr_Dehydratase"/>
</dbReference>
<feature type="domain" description="Tryptophan synthase beta chain-like PALP" evidence="16">
    <location>
        <begin position="37"/>
        <end position="331"/>
    </location>
</feature>
<keyword evidence="8 13" id="KW-0791">Threonine biosynthesis</keyword>
<dbReference type="GO" id="GO:0004795">
    <property type="term" value="F:threonine synthase activity"/>
    <property type="evidence" value="ECO:0007669"/>
    <property type="project" value="UniProtKB-UniRule"/>
</dbReference>
<proteinExistence type="inferred from homology"/>
<dbReference type="GO" id="GO:0009088">
    <property type="term" value="P:threonine biosynthetic process"/>
    <property type="evidence" value="ECO:0007669"/>
    <property type="project" value="UniProtKB-UniRule"/>
</dbReference>
<keyword evidence="9 13" id="KW-0663">Pyridoxal phosphate</keyword>
<dbReference type="FunFam" id="3.40.50.1100:FF:000013">
    <property type="entry name" value="Threonine synthase"/>
    <property type="match status" value="1"/>
</dbReference>
<feature type="binding site" evidence="14">
    <location>
        <position position="100"/>
    </location>
    <ligand>
        <name>pyridoxal 5'-phosphate</name>
        <dbReference type="ChEBI" id="CHEBI:597326"/>
    </ligand>
</feature>
<dbReference type="PIRSF" id="PIRSF038945">
    <property type="entry name" value="Thr_synthase"/>
    <property type="match status" value="1"/>
</dbReference>
<dbReference type="NCBIfam" id="TIGR00260">
    <property type="entry name" value="thrC"/>
    <property type="match status" value="1"/>
</dbReference>
<evidence type="ECO:0000313" key="17">
    <source>
        <dbReference type="EMBL" id="NYJ20087.1"/>
    </source>
</evidence>
<evidence type="ECO:0000256" key="6">
    <source>
        <dbReference type="ARBA" id="ARBA00018679"/>
    </source>
</evidence>
<evidence type="ECO:0000256" key="12">
    <source>
        <dbReference type="NCBIfam" id="TIGR00260"/>
    </source>
</evidence>
<dbReference type="InterPro" id="IPR026260">
    <property type="entry name" value="Thr_Synthase_bac/arc"/>
</dbReference>
<dbReference type="GO" id="GO:0009097">
    <property type="term" value="P:isoleucine biosynthetic process"/>
    <property type="evidence" value="ECO:0007669"/>
    <property type="project" value="TreeGrafter"/>
</dbReference>
<sequence length="370" mass="38771">MSSERETRQPARASRQWRGVLREYADRLNISDATPIITLGEGGTPLIPAPALSARTGAKVWVKFEGMNPTGSFKDRGMTMAISKAMEDGAKAVICASTGNTSASAAAYAAHAGITAAVLVPEGKIAMGKLSQAVAHNGQLLQVQGNFDDCLDIARDLAANYPVHLVNSVNPDRIEGQKTAAYEVVEVLEDAPDFHIVPVGNAGNYTAYFRGYSEELERGASTKLPRMFGFQAAGSAPIVLGKRVDHPETIASAIRIGNPASWDFALAARESSDGYFGAISDEKILEAYRILSAEVGIFVEPASAISVAGLLERAEAGQIPAGATVVLTVTGHGLKDPQWALQKADGSAVTPTIVPVDTAEVASVLGLAKA</sequence>
<evidence type="ECO:0000256" key="15">
    <source>
        <dbReference type="PIRSR" id="PIRSR038945-2"/>
    </source>
</evidence>
<dbReference type="AlphaFoldDB" id="A0A7Z0EFQ0"/>
<evidence type="ECO:0000256" key="8">
    <source>
        <dbReference type="ARBA" id="ARBA00022697"/>
    </source>
</evidence>
<keyword evidence="10 13" id="KW-0456">Lyase</keyword>
<feature type="binding site" evidence="14">
    <location>
        <begin position="200"/>
        <end position="204"/>
    </location>
    <ligand>
        <name>pyridoxal 5'-phosphate</name>
        <dbReference type="ChEBI" id="CHEBI:597326"/>
    </ligand>
</feature>
<dbReference type="PANTHER" id="PTHR48078:SF6">
    <property type="entry name" value="L-THREONINE DEHYDRATASE CATABOLIC TDCB"/>
    <property type="match status" value="1"/>
</dbReference>
<gene>
    <name evidence="17" type="ORF">HNR05_001878</name>
</gene>
<evidence type="ECO:0000256" key="14">
    <source>
        <dbReference type="PIRSR" id="PIRSR038945-1"/>
    </source>
</evidence>
<dbReference type="GO" id="GO:0004794">
    <property type="term" value="F:threonine deaminase activity"/>
    <property type="evidence" value="ECO:0007669"/>
    <property type="project" value="TreeGrafter"/>
</dbReference>
<evidence type="ECO:0000259" key="16">
    <source>
        <dbReference type="Pfam" id="PF00291"/>
    </source>
</evidence>
<protein>
    <recommendedName>
        <fullName evidence="6 12">Threonine synthase</fullName>
        <ecNumber evidence="5 12">4.2.3.1</ecNumber>
    </recommendedName>
</protein>
<evidence type="ECO:0000256" key="11">
    <source>
        <dbReference type="ARBA" id="ARBA00049144"/>
    </source>
</evidence>
<dbReference type="GO" id="GO:0030170">
    <property type="term" value="F:pyridoxal phosphate binding"/>
    <property type="evidence" value="ECO:0007669"/>
    <property type="project" value="InterPro"/>
</dbReference>
<comment type="cofactor">
    <cofactor evidence="1 13 14">
        <name>pyridoxal 5'-phosphate</name>
        <dbReference type="ChEBI" id="CHEBI:597326"/>
    </cofactor>
</comment>
<dbReference type="PANTHER" id="PTHR48078">
    <property type="entry name" value="THREONINE DEHYDRATASE, MITOCHONDRIAL-RELATED"/>
    <property type="match status" value="1"/>
</dbReference>
<accession>A0A7Z0EFQ0</accession>
<dbReference type="GO" id="GO:0006567">
    <property type="term" value="P:L-threonine catabolic process"/>
    <property type="evidence" value="ECO:0007669"/>
    <property type="project" value="TreeGrafter"/>
</dbReference>
<evidence type="ECO:0000256" key="7">
    <source>
        <dbReference type="ARBA" id="ARBA00022605"/>
    </source>
</evidence>
<keyword evidence="7 13" id="KW-0028">Amino-acid biosynthesis</keyword>
<feature type="modified residue" description="N6-(pyridoxal phosphate)lysine" evidence="15">
    <location>
        <position position="74"/>
    </location>
</feature>
<dbReference type="FunFam" id="3.40.50.1100:FF:000014">
    <property type="entry name" value="Threonine synthase"/>
    <property type="match status" value="1"/>
</dbReference>
<evidence type="ECO:0000256" key="3">
    <source>
        <dbReference type="ARBA" id="ARBA00004979"/>
    </source>
</evidence>
<comment type="pathway">
    <text evidence="3 13">Amino-acid biosynthesis; L-threonine biosynthesis; L-threonine from L-aspartate: step 5/5.</text>
</comment>
<dbReference type="UniPathway" id="UPA00050">
    <property type="reaction ID" value="UER00065"/>
</dbReference>
<comment type="caution">
    <text evidence="17">The sequence shown here is derived from an EMBL/GenBank/DDBJ whole genome shotgun (WGS) entry which is preliminary data.</text>
</comment>
<dbReference type="Pfam" id="PF00291">
    <property type="entry name" value="PALP"/>
    <property type="match status" value="1"/>
</dbReference>
<dbReference type="Gene3D" id="3.40.50.1100">
    <property type="match status" value="2"/>
</dbReference>
<keyword evidence="18" id="KW-1185">Reference proteome</keyword>
<evidence type="ECO:0000313" key="18">
    <source>
        <dbReference type="Proteomes" id="UP000537260"/>
    </source>
</evidence>
<organism evidence="17 18">
    <name type="scientific">Glaciibacter psychrotolerans</name>
    <dbReference type="NCBI Taxonomy" id="670054"/>
    <lineage>
        <taxon>Bacteria</taxon>
        <taxon>Bacillati</taxon>
        <taxon>Actinomycetota</taxon>
        <taxon>Actinomycetes</taxon>
        <taxon>Micrococcales</taxon>
        <taxon>Microbacteriaceae</taxon>
        <taxon>Glaciibacter</taxon>
    </lineage>
</organism>